<dbReference type="RefSeq" id="WP_109759964.1">
    <property type="nucleotide sequence ID" value="NZ_CP034588.1"/>
</dbReference>
<organism evidence="7 8">
    <name type="scientific">Silicimonas algicola</name>
    <dbReference type="NCBI Taxonomy" id="1826607"/>
    <lineage>
        <taxon>Bacteria</taxon>
        <taxon>Pseudomonadati</taxon>
        <taxon>Pseudomonadota</taxon>
        <taxon>Alphaproteobacteria</taxon>
        <taxon>Rhodobacterales</taxon>
        <taxon>Paracoccaceae</taxon>
    </lineage>
</organism>
<dbReference type="InterPro" id="IPR036318">
    <property type="entry name" value="FAD-bd_PCMH-like_sf"/>
</dbReference>
<dbReference type="KEGG" id="salo:EF888_08195"/>
<evidence type="ECO:0000259" key="6">
    <source>
        <dbReference type="PROSITE" id="PS51387"/>
    </source>
</evidence>
<dbReference type="Proteomes" id="UP000245390">
    <property type="component" value="Unassembled WGS sequence"/>
</dbReference>
<dbReference type="EMBL" id="QGGV01000007">
    <property type="protein sequence ID" value="PWK55354.1"/>
    <property type="molecule type" value="Genomic_DNA"/>
</dbReference>
<protein>
    <submittedName>
        <fullName evidence="7">FAD/FMN-containing dehydrogenase</fullName>
    </submittedName>
</protein>
<dbReference type="InterPro" id="IPR016166">
    <property type="entry name" value="FAD-bd_PCMH"/>
</dbReference>
<evidence type="ECO:0000313" key="8">
    <source>
        <dbReference type="Proteomes" id="UP000245390"/>
    </source>
</evidence>
<dbReference type="SUPFAM" id="SSF56176">
    <property type="entry name" value="FAD-binding/transporter-associated domain-like"/>
    <property type="match status" value="1"/>
</dbReference>
<comment type="cofactor">
    <cofactor evidence="1">
        <name>FAD</name>
        <dbReference type="ChEBI" id="CHEBI:57692"/>
    </cofactor>
</comment>
<name>A0A316G332_9RHOB</name>
<dbReference type="Pfam" id="PF08031">
    <property type="entry name" value="BBE"/>
    <property type="match status" value="1"/>
</dbReference>
<dbReference type="InterPro" id="IPR012951">
    <property type="entry name" value="BBE"/>
</dbReference>
<keyword evidence="3" id="KW-0285">Flavoprotein</keyword>
<dbReference type="OrthoDB" id="9775082at2"/>
<dbReference type="Pfam" id="PF01565">
    <property type="entry name" value="FAD_binding_4"/>
    <property type="match status" value="1"/>
</dbReference>
<dbReference type="InterPro" id="IPR016167">
    <property type="entry name" value="FAD-bd_PCMH_sub1"/>
</dbReference>
<dbReference type="InterPro" id="IPR016169">
    <property type="entry name" value="FAD-bd_PCMH_sub2"/>
</dbReference>
<accession>A0A316G332</accession>
<dbReference type="GO" id="GO:0016491">
    <property type="term" value="F:oxidoreductase activity"/>
    <property type="evidence" value="ECO:0007669"/>
    <property type="project" value="UniProtKB-KW"/>
</dbReference>
<comment type="similarity">
    <text evidence="2">Belongs to the oxygen-dependent FAD-linked oxidoreductase family.</text>
</comment>
<evidence type="ECO:0000256" key="5">
    <source>
        <dbReference type="ARBA" id="ARBA00023002"/>
    </source>
</evidence>
<evidence type="ECO:0000256" key="4">
    <source>
        <dbReference type="ARBA" id="ARBA00022827"/>
    </source>
</evidence>
<dbReference type="InterPro" id="IPR006094">
    <property type="entry name" value="Oxid_FAD_bind_N"/>
</dbReference>
<dbReference type="PANTHER" id="PTHR42973:SF39">
    <property type="entry name" value="FAD-BINDING PCMH-TYPE DOMAIN-CONTAINING PROTEIN"/>
    <property type="match status" value="1"/>
</dbReference>
<evidence type="ECO:0000256" key="2">
    <source>
        <dbReference type="ARBA" id="ARBA00005466"/>
    </source>
</evidence>
<dbReference type="AlphaFoldDB" id="A0A316G332"/>
<dbReference type="Gene3D" id="3.30.465.10">
    <property type="match status" value="1"/>
</dbReference>
<dbReference type="Gene3D" id="3.30.43.10">
    <property type="entry name" value="Uridine Diphospho-n-acetylenolpyruvylglucosamine Reductase, domain 2"/>
    <property type="match status" value="1"/>
</dbReference>
<keyword evidence="4" id="KW-0274">FAD</keyword>
<dbReference type="PROSITE" id="PS00862">
    <property type="entry name" value="OX2_COVAL_FAD"/>
    <property type="match status" value="1"/>
</dbReference>
<dbReference type="InterPro" id="IPR050416">
    <property type="entry name" value="FAD-linked_Oxidoreductase"/>
</dbReference>
<evidence type="ECO:0000313" key="7">
    <source>
        <dbReference type="EMBL" id="PWK55354.1"/>
    </source>
</evidence>
<dbReference type="GO" id="GO:0071949">
    <property type="term" value="F:FAD binding"/>
    <property type="evidence" value="ECO:0007669"/>
    <property type="project" value="InterPro"/>
</dbReference>
<keyword evidence="5" id="KW-0560">Oxidoreductase</keyword>
<dbReference type="PROSITE" id="PS51387">
    <property type="entry name" value="FAD_PCMH"/>
    <property type="match status" value="1"/>
</dbReference>
<feature type="domain" description="FAD-binding PCMH-type" evidence="6">
    <location>
        <begin position="49"/>
        <end position="219"/>
    </location>
</feature>
<evidence type="ECO:0000256" key="3">
    <source>
        <dbReference type="ARBA" id="ARBA00022630"/>
    </source>
</evidence>
<gene>
    <name evidence="7" type="ORF">C8D95_10719</name>
</gene>
<reference evidence="7 8" key="1">
    <citation type="submission" date="2018-05" db="EMBL/GenBank/DDBJ databases">
        <title>Genomic Encyclopedia of Type Strains, Phase IV (KMG-IV): sequencing the most valuable type-strain genomes for metagenomic binning, comparative biology and taxonomic classification.</title>
        <authorList>
            <person name="Goeker M."/>
        </authorList>
    </citation>
    <scope>NUCLEOTIDE SEQUENCE [LARGE SCALE GENOMIC DNA]</scope>
    <source>
        <strain evidence="7 8">DSM 103371</strain>
    </source>
</reference>
<dbReference type="Gene3D" id="3.40.462.20">
    <property type="match status" value="1"/>
</dbReference>
<sequence>MASKTLKDRAGTDVPREAIDRLAGDIRGEVIGPSDAAYEDARHIWNALIDKRPGLIVRCSGTADVVAAVNFARENDVLVAVRGGGHNVGGRALCDDGLVIDLSRMRGVHVDPGSRTVRVQGGATLGDVDRETHLFGLAVPFGVISKTGVGGLTLGGGVGWLVRKYGPTCDNVLEMEVVQADGTVRTANPKENADLHWALCGGGGNFGIVTSFLYQAHPVSTVVGGLIVYPRAAAGKVLRGYREFMASAPEDLTVYAGLICTPDGTPGTAIIPCWSGADLDEGKKRIEPLTQLDEPMMVAVEPMPFPAMQSILDGAFPSGTRNYWKSAFVEGLPDEVIDIVEEQAKGMTSPMSGLLVEYYGGAGGRKAADENAFAQRRSDYCIGFMPQWTDPSEDESHIAWARSAWEAIQPFASEGYLLNYLSAGEEDAIRAAFGSNYDRLTALKARYDPGNFFSQNQNIRPAA</sequence>
<proteinExistence type="inferred from homology"/>
<comment type="caution">
    <text evidence="7">The sequence shown here is derived from an EMBL/GenBank/DDBJ whole genome shotgun (WGS) entry which is preliminary data.</text>
</comment>
<dbReference type="InterPro" id="IPR006093">
    <property type="entry name" value="Oxy_OxRdtase_FAD_BS"/>
</dbReference>
<dbReference type="PANTHER" id="PTHR42973">
    <property type="entry name" value="BINDING OXIDOREDUCTASE, PUTATIVE (AFU_ORTHOLOGUE AFUA_1G17690)-RELATED"/>
    <property type="match status" value="1"/>
</dbReference>
<evidence type="ECO:0000256" key="1">
    <source>
        <dbReference type="ARBA" id="ARBA00001974"/>
    </source>
</evidence>
<keyword evidence="8" id="KW-1185">Reference proteome</keyword>